<feature type="compositionally biased region" description="Acidic residues" evidence="1">
    <location>
        <begin position="72"/>
        <end position="83"/>
    </location>
</feature>
<evidence type="ECO:0000256" key="1">
    <source>
        <dbReference type="SAM" id="MobiDB-lite"/>
    </source>
</evidence>
<proteinExistence type="predicted"/>
<sequence>MKLSRTILLGTLGALALAGCGNKAELKLAPDQTPPPIPYGREVQPGADDLLKTPAQAAPARNVEPRRRSQDREDDPFDLPPED</sequence>
<keyword evidence="2" id="KW-0732">Signal</keyword>
<comment type="caution">
    <text evidence="3">The sequence shown here is derived from an EMBL/GenBank/DDBJ whole genome shotgun (WGS) entry which is preliminary data.</text>
</comment>
<feature type="region of interest" description="Disordered" evidence="1">
    <location>
        <begin position="28"/>
        <end position="83"/>
    </location>
</feature>
<feature type="signal peptide" evidence="2">
    <location>
        <begin position="1"/>
        <end position="18"/>
    </location>
</feature>
<evidence type="ECO:0000313" key="4">
    <source>
        <dbReference type="Proteomes" id="UP000031338"/>
    </source>
</evidence>
<evidence type="ECO:0000256" key="2">
    <source>
        <dbReference type="SAM" id="SignalP"/>
    </source>
</evidence>
<name>A0A0B9A0H8_9SPHN</name>
<reference evidence="3 4" key="1">
    <citation type="submission" date="2014-10" db="EMBL/GenBank/DDBJ databases">
        <title>Draft genome sequence of Novosphingobium subterraneum DSM 12447.</title>
        <authorList>
            <person name="Gan H.M."/>
            <person name="Gan H.Y."/>
            <person name="Savka M.A."/>
        </authorList>
    </citation>
    <scope>NUCLEOTIDE SEQUENCE [LARGE SCALE GENOMIC DNA]</scope>
    <source>
        <strain evidence="3 4">DSM 12447</strain>
    </source>
</reference>
<dbReference type="PATRIC" id="fig|48936.3.peg.3319"/>
<evidence type="ECO:0000313" key="3">
    <source>
        <dbReference type="EMBL" id="KHS44089.1"/>
    </source>
</evidence>
<dbReference type="RefSeq" id="WP_039336391.1">
    <property type="nucleotide sequence ID" value="NZ_JBNNWK010000017.1"/>
</dbReference>
<dbReference type="EMBL" id="JRVC01000018">
    <property type="protein sequence ID" value="KHS44089.1"/>
    <property type="molecule type" value="Genomic_DNA"/>
</dbReference>
<keyword evidence="4" id="KW-1185">Reference proteome</keyword>
<evidence type="ECO:0008006" key="5">
    <source>
        <dbReference type="Google" id="ProtNLM"/>
    </source>
</evidence>
<dbReference type="Proteomes" id="UP000031338">
    <property type="component" value="Unassembled WGS sequence"/>
</dbReference>
<gene>
    <name evidence="3" type="ORF">NJ75_03297</name>
</gene>
<feature type="chain" id="PRO_5002141207" description="Argininosuccinate lyase" evidence="2">
    <location>
        <begin position="19"/>
        <end position="83"/>
    </location>
</feature>
<protein>
    <recommendedName>
        <fullName evidence="5">Argininosuccinate lyase</fullName>
    </recommendedName>
</protein>
<dbReference type="PROSITE" id="PS51257">
    <property type="entry name" value="PROKAR_LIPOPROTEIN"/>
    <property type="match status" value="1"/>
</dbReference>
<organism evidence="3 4">
    <name type="scientific">Novosphingobium subterraneum</name>
    <dbReference type="NCBI Taxonomy" id="48936"/>
    <lineage>
        <taxon>Bacteria</taxon>
        <taxon>Pseudomonadati</taxon>
        <taxon>Pseudomonadota</taxon>
        <taxon>Alphaproteobacteria</taxon>
        <taxon>Sphingomonadales</taxon>
        <taxon>Sphingomonadaceae</taxon>
        <taxon>Novosphingobium</taxon>
    </lineage>
</organism>
<accession>A0A0B9A0H8</accession>
<dbReference type="AlphaFoldDB" id="A0A0B9A0H8"/>
<dbReference type="STRING" id="48936.NJ75_03297"/>